<feature type="non-terminal residue" evidence="2">
    <location>
        <position position="1"/>
    </location>
</feature>
<evidence type="ECO:0000313" key="2">
    <source>
        <dbReference type="EMBL" id="KAI7757859.1"/>
    </source>
</evidence>
<dbReference type="AlphaFoldDB" id="A0AAD5DDQ2"/>
<keyword evidence="1" id="KW-0812">Transmembrane</keyword>
<sequence length="143" mass="16299">ELEDMKKRLKEIEEEAGPLREMQAKVDKEMGSVQGMFTFPRWELEAVNSDSDELRYGFPLLIVSVFYYSAWICTADFVRFFLLGLGYFFSRSMDCRGTLEVASNEAAMMVIPVKKKTGSATSVHIYECVRWCCGYVGLAGFLL</sequence>
<protein>
    <submittedName>
        <fullName evidence="2">Uncharacterized protein</fullName>
    </submittedName>
</protein>
<reference evidence="2" key="1">
    <citation type="submission" date="2022-06" db="EMBL/GenBank/DDBJ databases">
        <title>Uncovering the hologenomic basis of an extraordinary plant invasion.</title>
        <authorList>
            <person name="Bieker V.C."/>
            <person name="Martin M.D."/>
            <person name="Gilbert T."/>
            <person name="Hodgins K."/>
            <person name="Battlay P."/>
            <person name="Petersen B."/>
            <person name="Wilson J."/>
        </authorList>
    </citation>
    <scope>NUCLEOTIDE SEQUENCE</scope>
    <source>
        <strain evidence="2">AA19_3_7</strain>
        <tissue evidence="2">Leaf</tissue>
    </source>
</reference>
<feature type="transmembrane region" description="Helical" evidence="1">
    <location>
        <begin position="65"/>
        <end position="89"/>
    </location>
</feature>
<keyword evidence="1" id="KW-0472">Membrane</keyword>
<gene>
    <name evidence="2" type="ORF">M8C21_026777</name>
</gene>
<comment type="caution">
    <text evidence="2">The sequence shown here is derived from an EMBL/GenBank/DDBJ whole genome shotgun (WGS) entry which is preliminary data.</text>
</comment>
<organism evidence="2 3">
    <name type="scientific">Ambrosia artemisiifolia</name>
    <name type="common">Common ragweed</name>
    <dbReference type="NCBI Taxonomy" id="4212"/>
    <lineage>
        <taxon>Eukaryota</taxon>
        <taxon>Viridiplantae</taxon>
        <taxon>Streptophyta</taxon>
        <taxon>Embryophyta</taxon>
        <taxon>Tracheophyta</taxon>
        <taxon>Spermatophyta</taxon>
        <taxon>Magnoliopsida</taxon>
        <taxon>eudicotyledons</taxon>
        <taxon>Gunneridae</taxon>
        <taxon>Pentapetalae</taxon>
        <taxon>asterids</taxon>
        <taxon>campanulids</taxon>
        <taxon>Asterales</taxon>
        <taxon>Asteraceae</taxon>
        <taxon>Asteroideae</taxon>
        <taxon>Heliantheae alliance</taxon>
        <taxon>Heliantheae</taxon>
        <taxon>Ambrosia</taxon>
    </lineage>
</organism>
<evidence type="ECO:0000313" key="3">
    <source>
        <dbReference type="Proteomes" id="UP001206925"/>
    </source>
</evidence>
<keyword evidence="3" id="KW-1185">Reference proteome</keyword>
<name>A0AAD5DDQ2_AMBAR</name>
<keyword evidence="1" id="KW-1133">Transmembrane helix</keyword>
<accession>A0AAD5DDQ2</accession>
<evidence type="ECO:0000256" key="1">
    <source>
        <dbReference type="SAM" id="Phobius"/>
    </source>
</evidence>
<dbReference type="Proteomes" id="UP001206925">
    <property type="component" value="Unassembled WGS sequence"/>
</dbReference>
<proteinExistence type="predicted"/>
<dbReference type="EMBL" id="JAMZMK010000048">
    <property type="protein sequence ID" value="KAI7757859.1"/>
    <property type="molecule type" value="Genomic_DNA"/>
</dbReference>